<evidence type="ECO:0000313" key="1">
    <source>
        <dbReference type="EMBL" id="MBU4692119.1"/>
    </source>
</evidence>
<comment type="caution">
    <text evidence="1">The sequence shown here is derived from an EMBL/GenBank/DDBJ whole genome shotgun (WGS) entry which is preliminary data.</text>
</comment>
<keyword evidence="2" id="KW-1185">Reference proteome</keyword>
<name>A0ABS6DP78_9MOLU</name>
<dbReference type="NCBIfam" id="NF045955">
    <property type="entry name" value="MHO_4530_fam"/>
    <property type="match status" value="1"/>
</dbReference>
<gene>
    <name evidence="1" type="ORF">KQ875_00710</name>
</gene>
<evidence type="ECO:0000313" key="2">
    <source>
        <dbReference type="Proteomes" id="UP000718793"/>
    </source>
</evidence>
<organism evidence="1 2">
    <name type="scientific">Mycoplasma zalophi</name>
    <dbReference type="NCBI Taxonomy" id="191287"/>
    <lineage>
        <taxon>Bacteria</taxon>
        <taxon>Bacillati</taxon>
        <taxon>Mycoplasmatota</taxon>
        <taxon>Mollicutes</taxon>
        <taxon>Mycoplasmataceae</taxon>
        <taxon>Mycoplasma</taxon>
    </lineage>
</organism>
<accession>A0ABS6DP78</accession>
<dbReference type="Proteomes" id="UP000718793">
    <property type="component" value="Unassembled WGS sequence"/>
</dbReference>
<proteinExistence type="predicted"/>
<protein>
    <recommendedName>
        <fullName evidence="3">EAL domain-containing protein</fullName>
    </recommendedName>
</protein>
<evidence type="ECO:0008006" key="3">
    <source>
        <dbReference type="Google" id="ProtNLM"/>
    </source>
</evidence>
<dbReference type="EMBL" id="JAHMHH010000001">
    <property type="protein sequence ID" value="MBU4692119.1"/>
    <property type="molecule type" value="Genomic_DNA"/>
</dbReference>
<reference evidence="1" key="1">
    <citation type="submission" date="2021-06" db="EMBL/GenBank/DDBJ databases">
        <title>Novel Mycoplasma species detected in California sea lions (Zalophus californianus) from the USA.</title>
        <authorList>
            <person name="Volokhov D.V."/>
            <person name="Furtak V.A."/>
            <person name="Zagorodnyaya T.A."/>
        </authorList>
    </citation>
    <scope>NUCLEOTIDE SEQUENCE [LARGE SCALE GENOMIC DNA]</scope>
    <source>
        <strain evidence="1">CSL 5346</strain>
    </source>
</reference>
<sequence>MPFTKNEKLNNGKWLSFEEFSDLFLEPSKNNLSKLFQEIVNNKQDLTVNLMTKKHKIQLTLISPTNIEEENAALLYWQTIYKEKVVHLTYVDDYKDIVNEKDSFKVFFNLKERNIHKKDLFLKFINKKLDKKYKYKIFVKYSIIYLSVNNLNKTNLLNKYFYKLLKIFETSFLSKLCNGIIFIPSNFQISKLDININSIDYLQFLTKKESKIIILNNSHLTDERVDDFEANYKKISNLLQKDVIKYIDKPVYEFFDKLSDIKFIYPEMDNNNQESNYVLKNTSLKYNFLDKFVNIKIENDTSIYLFPIVDYDFLYLSGQEIKKSFIDKINQIKIVVVVKNLNNLDLIYTKALSLKTYGIDVIVGVSVLDNNIIQLIKKINADFVVLTKKITSSLDVPKDFSYLVGLLNFAKDSNIKFIFEDIDITKQGYKIRKNLNIFLYSKEIE</sequence>